<evidence type="ECO:0000313" key="9">
    <source>
        <dbReference type="Proteomes" id="UP001379949"/>
    </source>
</evidence>
<evidence type="ECO:0000256" key="5">
    <source>
        <dbReference type="ARBA" id="ARBA00023136"/>
    </source>
</evidence>
<evidence type="ECO:0000256" key="2">
    <source>
        <dbReference type="ARBA" id="ARBA00022475"/>
    </source>
</evidence>
<organism evidence="8 9">
    <name type="scientific">Marinomonas arenicola</name>
    <dbReference type="NCBI Taxonomy" id="569601"/>
    <lineage>
        <taxon>Bacteria</taxon>
        <taxon>Pseudomonadati</taxon>
        <taxon>Pseudomonadota</taxon>
        <taxon>Gammaproteobacteria</taxon>
        <taxon>Oceanospirillales</taxon>
        <taxon>Oceanospirillaceae</taxon>
        <taxon>Marinomonas</taxon>
    </lineage>
</organism>
<dbReference type="InterPro" id="IPR005829">
    <property type="entry name" value="Sugar_transporter_CS"/>
</dbReference>
<dbReference type="CDD" id="cd17473">
    <property type="entry name" value="MFS_arabinose_efflux_permease_like"/>
    <property type="match status" value="1"/>
</dbReference>
<keyword evidence="5 6" id="KW-0472">Membrane</keyword>
<dbReference type="Pfam" id="PF07690">
    <property type="entry name" value="MFS_1"/>
    <property type="match status" value="1"/>
</dbReference>
<feature type="transmembrane region" description="Helical" evidence="6">
    <location>
        <begin position="136"/>
        <end position="156"/>
    </location>
</feature>
<dbReference type="RefSeq" id="WP_341566873.1">
    <property type="nucleotide sequence ID" value="NZ_JBAKAR010000004.1"/>
</dbReference>
<dbReference type="Gene3D" id="1.20.1250.20">
    <property type="entry name" value="MFS general substrate transporter like domains"/>
    <property type="match status" value="1"/>
</dbReference>
<protein>
    <submittedName>
        <fullName evidence="8">MFS transporter</fullName>
    </submittedName>
</protein>
<evidence type="ECO:0000259" key="7">
    <source>
        <dbReference type="PROSITE" id="PS50850"/>
    </source>
</evidence>
<feature type="transmembrane region" description="Helical" evidence="6">
    <location>
        <begin position="36"/>
        <end position="58"/>
    </location>
</feature>
<dbReference type="PROSITE" id="PS50850">
    <property type="entry name" value="MFS"/>
    <property type="match status" value="1"/>
</dbReference>
<feature type="transmembrane region" description="Helical" evidence="6">
    <location>
        <begin position="70"/>
        <end position="92"/>
    </location>
</feature>
<keyword evidence="2" id="KW-1003">Cell membrane</keyword>
<feature type="transmembrane region" description="Helical" evidence="6">
    <location>
        <begin position="327"/>
        <end position="347"/>
    </location>
</feature>
<feature type="transmembrane region" description="Helical" evidence="6">
    <location>
        <begin position="98"/>
        <end position="124"/>
    </location>
</feature>
<comment type="caution">
    <text evidence="8">The sequence shown here is derived from an EMBL/GenBank/DDBJ whole genome shotgun (WGS) entry which is preliminary data.</text>
</comment>
<proteinExistence type="predicted"/>
<evidence type="ECO:0000256" key="6">
    <source>
        <dbReference type="SAM" id="Phobius"/>
    </source>
</evidence>
<evidence type="ECO:0000256" key="4">
    <source>
        <dbReference type="ARBA" id="ARBA00022989"/>
    </source>
</evidence>
<sequence>MNTLSFFGRLTLLCIASLTIMVGAVVAPGLSGISEALGVAGNASLLITLPALGAVIFAPFSGRLIDRFGAYPCTLVALLLYGILGVSGQWFFGPAEVFINRMLLGGTATLLMAGGTTLISQFYSGHERLKMIAKQGMAIEIGGVLVLFAGGQLTIMGWNLPFYLYLIAIAFLIMLALSVPNKKAVHSDSSTNQAQEQVTSEPLLFVYLSACVAMTLFFTAIVVLPLSMKDAGYNADKIGLFLAFISLIAVVTAHFLPRVHLRWKNQGTLGLAFAFYCLSHAAFYHADSLPMLLLSGLLSGMAFGLSIPLFNHITVEKSAPTERGKNLSYLAMAIFLGQFLTSFVELIPGDISLVYAVAGLGAGVYFFCALIIFKK</sequence>
<feature type="transmembrane region" description="Helical" evidence="6">
    <location>
        <begin position="162"/>
        <end position="181"/>
    </location>
</feature>
<feature type="transmembrane region" description="Helical" evidence="6">
    <location>
        <begin position="238"/>
        <end position="256"/>
    </location>
</feature>
<evidence type="ECO:0000256" key="3">
    <source>
        <dbReference type="ARBA" id="ARBA00022692"/>
    </source>
</evidence>
<dbReference type="Proteomes" id="UP001379949">
    <property type="component" value="Unassembled WGS sequence"/>
</dbReference>
<dbReference type="InterPro" id="IPR036259">
    <property type="entry name" value="MFS_trans_sf"/>
</dbReference>
<feature type="transmembrane region" description="Helical" evidence="6">
    <location>
        <begin position="292"/>
        <end position="315"/>
    </location>
</feature>
<feature type="domain" description="Major facilitator superfamily (MFS) profile" evidence="7">
    <location>
        <begin position="1"/>
        <end position="375"/>
    </location>
</feature>
<dbReference type="InterPro" id="IPR020846">
    <property type="entry name" value="MFS_dom"/>
</dbReference>
<dbReference type="PANTHER" id="PTHR43124">
    <property type="entry name" value="PURINE EFFLUX PUMP PBUE"/>
    <property type="match status" value="1"/>
</dbReference>
<dbReference type="EMBL" id="JBAKAR010000004">
    <property type="protein sequence ID" value="MEL0613044.1"/>
    <property type="molecule type" value="Genomic_DNA"/>
</dbReference>
<dbReference type="InterPro" id="IPR011701">
    <property type="entry name" value="MFS"/>
</dbReference>
<name>A0ABU9G3H7_9GAMM</name>
<comment type="subcellular location">
    <subcellularLocation>
        <location evidence="1">Cell membrane</location>
        <topology evidence="1">Multi-pass membrane protein</topology>
    </subcellularLocation>
</comment>
<feature type="transmembrane region" description="Helical" evidence="6">
    <location>
        <begin position="202"/>
        <end position="226"/>
    </location>
</feature>
<reference evidence="8 9" key="1">
    <citation type="submission" date="2024-02" db="EMBL/GenBank/DDBJ databases">
        <title>Bacteria isolated from the canopy kelp, Nereocystis luetkeana.</title>
        <authorList>
            <person name="Pfister C.A."/>
            <person name="Younker I.T."/>
            <person name="Light S.H."/>
        </authorList>
    </citation>
    <scope>NUCLEOTIDE SEQUENCE [LARGE SCALE GENOMIC DNA]</scope>
    <source>
        <strain evidence="8 9">TI.4.07</strain>
    </source>
</reference>
<dbReference type="InterPro" id="IPR050189">
    <property type="entry name" value="MFS_Efflux_Transporters"/>
</dbReference>
<feature type="transmembrane region" description="Helical" evidence="6">
    <location>
        <begin position="353"/>
        <end position="373"/>
    </location>
</feature>
<dbReference type="PROSITE" id="PS00217">
    <property type="entry name" value="SUGAR_TRANSPORT_2"/>
    <property type="match status" value="1"/>
</dbReference>
<dbReference type="PANTHER" id="PTHR43124:SF3">
    <property type="entry name" value="CHLORAMPHENICOL EFFLUX PUMP RV0191"/>
    <property type="match status" value="1"/>
</dbReference>
<keyword evidence="4 6" id="KW-1133">Transmembrane helix</keyword>
<dbReference type="SUPFAM" id="SSF103473">
    <property type="entry name" value="MFS general substrate transporter"/>
    <property type="match status" value="1"/>
</dbReference>
<keyword evidence="9" id="KW-1185">Reference proteome</keyword>
<feature type="transmembrane region" description="Helical" evidence="6">
    <location>
        <begin position="268"/>
        <end position="286"/>
    </location>
</feature>
<evidence type="ECO:0000256" key="1">
    <source>
        <dbReference type="ARBA" id="ARBA00004651"/>
    </source>
</evidence>
<accession>A0ABU9G3H7</accession>
<gene>
    <name evidence="8" type="ORF">V6242_07790</name>
</gene>
<keyword evidence="3 6" id="KW-0812">Transmembrane</keyword>
<evidence type="ECO:0000313" key="8">
    <source>
        <dbReference type="EMBL" id="MEL0613044.1"/>
    </source>
</evidence>
<feature type="transmembrane region" description="Helical" evidence="6">
    <location>
        <begin position="12"/>
        <end position="30"/>
    </location>
</feature>